<accession>A0A4C1WUA1</accession>
<feature type="region of interest" description="Disordered" evidence="1">
    <location>
        <begin position="1"/>
        <end position="31"/>
    </location>
</feature>
<gene>
    <name evidence="2" type="ORF">EVAR_84273_1</name>
</gene>
<organism evidence="2 3">
    <name type="scientific">Eumeta variegata</name>
    <name type="common">Bagworm moth</name>
    <name type="synonym">Eumeta japonica</name>
    <dbReference type="NCBI Taxonomy" id="151549"/>
    <lineage>
        <taxon>Eukaryota</taxon>
        <taxon>Metazoa</taxon>
        <taxon>Ecdysozoa</taxon>
        <taxon>Arthropoda</taxon>
        <taxon>Hexapoda</taxon>
        <taxon>Insecta</taxon>
        <taxon>Pterygota</taxon>
        <taxon>Neoptera</taxon>
        <taxon>Endopterygota</taxon>
        <taxon>Lepidoptera</taxon>
        <taxon>Glossata</taxon>
        <taxon>Ditrysia</taxon>
        <taxon>Tineoidea</taxon>
        <taxon>Psychidae</taxon>
        <taxon>Oiketicinae</taxon>
        <taxon>Eumeta</taxon>
    </lineage>
</organism>
<protein>
    <submittedName>
        <fullName evidence="2">Uncharacterized protein</fullName>
    </submittedName>
</protein>
<proteinExistence type="predicted"/>
<comment type="caution">
    <text evidence="2">The sequence shown here is derived from an EMBL/GenBank/DDBJ whole genome shotgun (WGS) entry which is preliminary data.</text>
</comment>
<dbReference type="AlphaFoldDB" id="A0A4C1WUA1"/>
<feature type="compositionally biased region" description="Low complexity" evidence="1">
    <location>
        <begin position="14"/>
        <end position="31"/>
    </location>
</feature>
<reference evidence="2 3" key="1">
    <citation type="journal article" date="2019" name="Commun. Biol.">
        <title>The bagworm genome reveals a unique fibroin gene that provides high tensile strength.</title>
        <authorList>
            <person name="Kono N."/>
            <person name="Nakamura H."/>
            <person name="Ohtoshi R."/>
            <person name="Tomita M."/>
            <person name="Numata K."/>
            <person name="Arakawa K."/>
        </authorList>
    </citation>
    <scope>NUCLEOTIDE SEQUENCE [LARGE SCALE GENOMIC DNA]</scope>
</reference>
<name>A0A4C1WUA1_EUMVA</name>
<evidence type="ECO:0000313" key="3">
    <source>
        <dbReference type="Proteomes" id="UP000299102"/>
    </source>
</evidence>
<keyword evidence="3" id="KW-1185">Reference proteome</keyword>
<dbReference type="Proteomes" id="UP000299102">
    <property type="component" value="Unassembled WGS sequence"/>
</dbReference>
<evidence type="ECO:0000256" key="1">
    <source>
        <dbReference type="SAM" id="MobiDB-lite"/>
    </source>
</evidence>
<sequence>MQDDAQGVREPAAVREGGAAEVARPAPAAPGACRRRERRSYLLTHALFYSNPASRDGGRVALGATVLAGARLRHRVRRGRAGPRETLSQMRRRERNFL</sequence>
<dbReference type="EMBL" id="BGZK01000633">
    <property type="protein sequence ID" value="GBP53789.1"/>
    <property type="molecule type" value="Genomic_DNA"/>
</dbReference>
<evidence type="ECO:0000313" key="2">
    <source>
        <dbReference type="EMBL" id="GBP53789.1"/>
    </source>
</evidence>